<comment type="caution">
    <text evidence="2">The sequence shown here is derived from an EMBL/GenBank/DDBJ whole genome shotgun (WGS) entry which is preliminary data.</text>
</comment>
<keyword evidence="1" id="KW-0175">Coiled coil</keyword>
<feature type="coiled-coil region" evidence="1">
    <location>
        <begin position="9"/>
        <end position="62"/>
    </location>
</feature>
<dbReference type="EMBL" id="CAJEWN010000525">
    <property type="protein sequence ID" value="CAD2185008.1"/>
    <property type="molecule type" value="Genomic_DNA"/>
</dbReference>
<dbReference type="AlphaFoldDB" id="A0A6V7WDE3"/>
<gene>
    <name evidence="2" type="ORF">MENT_LOCUS37402</name>
</gene>
<evidence type="ECO:0000313" key="3">
    <source>
        <dbReference type="Proteomes" id="UP000580250"/>
    </source>
</evidence>
<name>A0A6V7WDE3_MELEN</name>
<proteinExistence type="predicted"/>
<reference evidence="2 3" key="1">
    <citation type="submission" date="2020-08" db="EMBL/GenBank/DDBJ databases">
        <authorList>
            <person name="Koutsovoulos G."/>
            <person name="Danchin GJ E."/>
        </authorList>
    </citation>
    <scope>NUCLEOTIDE SEQUENCE [LARGE SCALE GENOMIC DNA]</scope>
</reference>
<sequence>MAKRTRKFIRKLKNIRNELDNENIFLKDLKKLKKLYKLKTMKRMLEELKKEVKEEDEAYRDRFISKFEFLDKNWKEFVKSNKKLTKLAEDGHLFIGYCLANRFQFIFNNEGQAKTKFYEETNSHLFNYASEINQILGNRRVNLEFYKKQANNFKEKILSKCEIQEEDLEEIVSNICEIDRDNVKFEHPEEWNLQISKTILDGDFHLADMKFIGVEESDLEHLNLGSGEWFDLKKGALDLFNLNKLTFTEAHLIISSLHEILKKNKTTIKKEELKEHLKNVKTIYWKAKLEIEKSKQIKNNQQKLIVKKELTRIETSIEFKEKLNECLVSVYVLKFFVLQKNNRENDLLDEEKGEKEEEEEIPENIQNNLKINEKLFLNFQNKCENIEKIKKMWNSKKLNSENLIKK</sequence>
<organism evidence="2 3">
    <name type="scientific">Meloidogyne enterolobii</name>
    <name type="common">Root-knot nematode worm</name>
    <name type="synonym">Meloidogyne mayaguensis</name>
    <dbReference type="NCBI Taxonomy" id="390850"/>
    <lineage>
        <taxon>Eukaryota</taxon>
        <taxon>Metazoa</taxon>
        <taxon>Ecdysozoa</taxon>
        <taxon>Nematoda</taxon>
        <taxon>Chromadorea</taxon>
        <taxon>Rhabditida</taxon>
        <taxon>Tylenchina</taxon>
        <taxon>Tylenchomorpha</taxon>
        <taxon>Tylenchoidea</taxon>
        <taxon>Meloidogynidae</taxon>
        <taxon>Meloidogyninae</taxon>
        <taxon>Meloidogyne</taxon>
    </lineage>
</organism>
<evidence type="ECO:0000313" key="2">
    <source>
        <dbReference type="EMBL" id="CAD2185008.1"/>
    </source>
</evidence>
<accession>A0A6V7WDE3</accession>
<evidence type="ECO:0000256" key="1">
    <source>
        <dbReference type="SAM" id="Coils"/>
    </source>
</evidence>
<dbReference type="OrthoDB" id="5909735at2759"/>
<protein>
    <submittedName>
        <fullName evidence="2">Uncharacterized protein</fullName>
    </submittedName>
</protein>
<dbReference type="Proteomes" id="UP000580250">
    <property type="component" value="Unassembled WGS sequence"/>
</dbReference>